<feature type="region of interest" description="Disordered" evidence="6">
    <location>
        <begin position="109"/>
        <end position="129"/>
    </location>
</feature>
<reference evidence="8 9" key="1">
    <citation type="journal article" date="2018" name="Cell">
        <title>The Chara Genome: Secondary Complexity and Implications for Plant Terrestrialization.</title>
        <authorList>
            <person name="Nishiyama T."/>
            <person name="Sakayama H."/>
            <person name="Vries J.D."/>
            <person name="Buschmann H."/>
            <person name="Saint-Marcoux D."/>
            <person name="Ullrich K.K."/>
            <person name="Haas F.B."/>
            <person name="Vanderstraeten L."/>
            <person name="Becker D."/>
            <person name="Lang D."/>
            <person name="Vosolsobe S."/>
            <person name="Rombauts S."/>
            <person name="Wilhelmsson P.K.I."/>
            <person name="Janitza P."/>
            <person name="Kern R."/>
            <person name="Heyl A."/>
            <person name="Rumpler F."/>
            <person name="Villalobos L.I.A.C."/>
            <person name="Clay J.M."/>
            <person name="Skokan R."/>
            <person name="Toyoda A."/>
            <person name="Suzuki Y."/>
            <person name="Kagoshima H."/>
            <person name="Schijlen E."/>
            <person name="Tajeshwar N."/>
            <person name="Catarino B."/>
            <person name="Hetherington A.J."/>
            <person name="Saltykova A."/>
            <person name="Bonnot C."/>
            <person name="Breuninger H."/>
            <person name="Symeonidi A."/>
            <person name="Radhakrishnan G.V."/>
            <person name="Van Nieuwerburgh F."/>
            <person name="Deforce D."/>
            <person name="Chang C."/>
            <person name="Karol K.G."/>
            <person name="Hedrich R."/>
            <person name="Ulvskov P."/>
            <person name="Glockner G."/>
            <person name="Delwiche C.F."/>
            <person name="Petrasek J."/>
            <person name="Van de Peer Y."/>
            <person name="Friml J."/>
            <person name="Beilby M."/>
            <person name="Dolan L."/>
            <person name="Kohara Y."/>
            <person name="Sugano S."/>
            <person name="Fujiyama A."/>
            <person name="Delaux P.-M."/>
            <person name="Quint M."/>
            <person name="TheiBen G."/>
            <person name="Hagemann M."/>
            <person name="Harholt J."/>
            <person name="Dunand C."/>
            <person name="Zachgo S."/>
            <person name="Langdale J."/>
            <person name="Maumus F."/>
            <person name="Straeten D.V.D."/>
            <person name="Gould S.B."/>
            <person name="Rensing S.A."/>
        </authorList>
    </citation>
    <scope>NUCLEOTIDE SEQUENCE [LARGE SCALE GENOMIC DNA]</scope>
    <source>
        <strain evidence="8 9">S276</strain>
    </source>
</reference>
<dbReference type="InterPro" id="IPR000719">
    <property type="entry name" value="Prot_kinase_dom"/>
</dbReference>
<feature type="domain" description="Protein kinase" evidence="7">
    <location>
        <begin position="349"/>
        <end position="697"/>
    </location>
</feature>
<gene>
    <name evidence="8" type="ORF">CBR_g8256</name>
</gene>
<organism evidence="8 9">
    <name type="scientific">Chara braunii</name>
    <name type="common">Braun's stonewort</name>
    <dbReference type="NCBI Taxonomy" id="69332"/>
    <lineage>
        <taxon>Eukaryota</taxon>
        <taxon>Viridiplantae</taxon>
        <taxon>Streptophyta</taxon>
        <taxon>Charophyceae</taxon>
        <taxon>Charales</taxon>
        <taxon>Characeae</taxon>
        <taxon>Chara</taxon>
    </lineage>
</organism>
<dbReference type="PANTHER" id="PTHR46699:SF4">
    <property type="entry name" value="SERINE_THREONINE-PROTEIN KINASE STN7, CHLOROPLASTIC"/>
    <property type="match status" value="1"/>
</dbReference>
<dbReference type="PROSITE" id="PS00108">
    <property type="entry name" value="PROTEIN_KINASE_ST"/>
    <property type="match status" value="1"/>
</dbReference>
<evidence type="ECO:0000256" key="1">
    <source>
        <dbReference type="ARBA" id="ARBA00022679"/>
    </source>
</evidence>
<dbReference type="SUPFAM" id="SSF56112">
    <property type="entry name" value="Protein kinase-like (PK-like)"/>
    <property type="match status" value="1"/>
</dbReference>
<evidence type="ECO:0000313" key="9">
    <source>
        <dbReference type="Proteomes" id="UP000265515"/>
    </source>
</evidence>
<dbReference type="GO" id="GO:0007623">
    <property type="term" value="P:circadian rhythm"/>
    <property type="evidence" value="ECO:0007669"/>
    <property type="project" value="EnsemblPlants"/>
</dbReference>
<dbReference type="Gramene" id="GBG70956">
    <property type="protein sequence ID" value="GBG70956"/>
    <property type="gene ID" value="CBR_g8256"/>
</dbReference>
<dbReference type="Gene3D" id="3.30.200.20">
    <property type="entry name" value="Phosphorylase Kinase, domain 1"/>
    <property type="match status" value="1"/>
</dbReference>
<evidence type="ECO:0000256" key="2">
    <source>
        <dbReference type="ARBA" id="ARBA00022741"/>
    </source>
</evidence>
<dbReference type="STRING" id="69332.A0A388KLM9"/>
<dbReference type="PROSITE" id="PS00107">
    <property type="entry name" value="PROTEIN_KINASE_ATP"/>
    <property type="match status" value="1"/>
</dbReference>
<feature type="binding site" evidence="5">
    <location>
        <position position="380"/>
    </location>
    <ligand>
        <name>ATP</name>
        <dbReference type="ChEBI" id="CHEBI:30616"/>
    </ligand>
</feature>
<dbReference type="GO" id="GO:0042548">
    <property type="term" value="P:regulation of photosynthesis, light reaction"/>
    <property type="evidence" value="ECO:0007669"/>
    <property type="project" value="EnsemblPlants"/>
</dbReference>
<keyword evidence="9" id="KW-1185">Reference proteome</keyword>
<dbReference type="InterPro" id="IPR011009">
    <property type="entry name" value="Kinase-like_dom_sf"/>
</dbReference>
<feature type="compositionally biased region" description="Low complexity" evidence="6">
    <location>
        <begin position="822"/>
        <end position="836"/>
    </location>
</feature>
<sequence length="836" mass="92286">MEVSQAFLRGRLRSPPFSRATLSQSYPGTSSSLSTTQGSRPKADLPAIQAQAGRGGWSSTSSSLSLSSSLRTAASCARSRCVFSPGKGACGGVLGARGDLLGRRKQRSYAHSSADLGVRSYPRQSSGGRAARQIQVNFNKDGCHHGGHTRVQLAPAGWHGGLGKRRFRDATCPVAEGGGIGRRRRGSKEWRNKGRRIIGSRGPGRSGAGGFLGVPVGRHSFMAGNFRIIDKNMCSPGGGLFLVRRTSSAPSASPTTSASLLPELLTHFHVTLGVGVGLPCSVMDCGDVVYRSTLPPPPAFSPTAGGVILALMVIGYLWATPGVAPGFWDMFVVAPLEAYFRPKVTRSDIKVGKKLGEGAYGSVYRASLSTTEATGRLIAKMGSDQIVVKKANEYGAVEIWMNERVRRGCGGSCADFVYGFMDSSALVNKRKMILGDNKANGREESFWLIWRFEGESTLADLMQAKDFPYNCERLLYGDVLPGDVAWLPKGSKEREGRVIRAILNQILTALRRLHDTGIVHRDVKPQNLIFAEDTRQLRIIDLGAAADLRVGINYVPQEFLLDPRYAAPEQYIMSTQTPSAPSPPVATALSPVLWQLNKPDRFDMYSVGLIFLQLVFPTLRPDSGLIQFNRALKKAGYDIVAWREQVESKSRVAQEYKHGFEILDMDDGAGWDLVQKMVSYKGRQRISAGGALDHPYFDSPSPALLGVRVGRFQRLRLMMDNVAFQSNTGFADWVWGMMARSGTKDVGGFTEAQLSAMVERDQRKMKRKVSLQRNAIVSALRLRRRVERTIGQTVSDIDYLKKARWWNRWQQQRQEEQRRLRQLQQQQQQQQPEPKR</sequence>
<dbReference type="GO" id="GO:0009507">
    <property type="term" value="C:chloroplast"/>
    <property type="evidence" value="ECO:0007669"/>
    <property type="project" value="EnsemblPlants"/>
</dbReference>
<dbReference type="GO" id="GO:0005524">
    <property type="term" value="F:ATP binding"/>
    <property type="evidence" value="ECO:0007669"/>
    <property type="project" value="UniProtKB-UniRule"/>
</dbReference>
<feature type="region of interest" description="Disordered" evidence="6">
    <location>
        <begin position="18"/>
        <end position="42"/>
    </location>
</feature>
<evidence type="ECO:0000256" key="6">
    <source>
        <dbReference type="SAM" id="MobiDB-lite"/>
    </source>
</evidence>
<dbReference type="CDD" id="cd14013">
    <property type="entry name" value="STKc_SNT7_plant"/>
    <property type="match status" value="1"/>
</dbReference>
<proteinExistence type="predicted"/>
<protein>
    <recommendedName>
        <fullName evidence="7">Protein kinase domain-containing protein</fullName>
    </recommendedName>
</protein>
<keyword evidence="1" id="KW-0808">Transferase</keyword>
<dbReference type="Gene3D" id="1.10.510.10">
    <property type="entry name" value="Transferase(Phosphotransferase) domain 1"/>
    <property type="match status" value="1"/>
</dbReference>
<keyword evidence="2 5" id="KW-0547">Nucleotide-binding</keyword>
<dbReference type="GO" id="GO:0042651">
    <property type="term" value="C:thylakoid membrane"/>
    <property type="evidence" value="ECO:0007669"/>
    <property type="project" value="EnsemblPlants"/>
</dbReference>
<dbReference type="GO" id="GO:0009643">
    <property type="term" value="P:photosynthetic acclimation"/>
    <property type="evidence" value="ECO:0007669"/>
    <property type="project" value="EnsemblPlants"/>
</dbReference>
<dbReference type="Pfam" id="PF00069">
    <property type="entry name" value="Pkinase"/>
    <property type="match status" value="1"/>
</dbReference>
<feature type="region of interest" description="Disordered" evidence="6">
    <location>
        <begin position="817"/>
        <end position="836"/>
    </location>
</feature>
<dbReference type="PANTHER" id="PTHR46699">
    <property type="entry name" value="SERINE/THREONINE-PROTEIN KINASE STN8, CHLOROPLASTIC-RELATED"/>
    <property type="match status" value="1"/>
</dbReference>
<dbReference type="OrthoDB" id="10252171at2759"/>
<dbReference type="SMART" id="SM00220">
    <property type="entry name" value="S_TKc"/>
    <property type="match status" value="1"/>
</dbReference>
<evidence type="ECO:0000256" key="5">
    <source>
        <dbReference type="PROSITE-ProRule" id="PRU10141"/>
    </source>
</evidence>
<comment type="caution">
    <text evidence="8">The sequence shown here is derived from an EMBL/GenBank/DDBJ whole genome shotgun (WGS) entry which is preliminary data.</text>
</comment>
<dbReference type="GO" id="GO:0004674">
    <property type="term" value="F:protein serine/threonine kinase activity"/>
    <property type="evidence" value="ECO:0007669"/>
    <property type="project" value="EnsemblPlants"/>
</dbReference>
<accession>A0A388KLM9</accession>
<name>A0A388KLM9_CHABU</name>
<evidence type="ECO:0000313" key="8">
    <source>
        <dbReference type="EMBL" id="GBG70956.1"/>
    </source>
</evidence>
<evidence type="ECO:0000256" key="3">
    <source>
        <dbReference type="ARBA" id="ARBA00022777"/>
    </source>
</evidence>
<dbReference type="EMBL" id="BFEA01000138">
    <property type="protein sequence ID" value="GBG70956.1"/>
    <property type="molecule type" value="Genomic_DNA"/>
</dbReference>
<dbReference type="Proteomes" id="UP000265515">
    <property type="component" value="Unassembled WGS sequence"/>
</dbReference>
<evidence type="ECO:0000256" key="4">
    <source>
        <dbReference type="ARBA" id="ARBA00022840"/>
    </source>
</evidence>
<dbReference type="AlphaFoldDB" id="A0A388KLM9"/>
<keyword evidence="4 5" id="KW-0067">ATP-binding</keyword>
<keyword evidence="3" id="KW-0418">Kinase</keyword>
<dbReference type="PROSITE" id="PS50011">
    <property type="entry name" value="PROTEIN_KINASE_DOM"/>
    <property type="match status" value="1"/>
</dbReference>
<dbReference type="InterPro" id="IPR017441">
    <property type="entry name" value="Protein_kinase_ATP_BS"/>
</dbReference>
<dbReference type="InterPro" id="IPR008271">
    <property type="entry name" value="Ser/Thr_kinase_AS"/>
</dbReference>
<evidence type="ECO:0000259" key="7">
    <source>
        <dbReference type="PROSITE" id="PS50011"/>
    </source>
</evidence>